<dbReference type="GO" id="GO:0003723">
    <property type="term" value="F:RNA binding"/>
    <property type="evidence" value="ECO:0007669"/>
    <property type="project" value="InterPro"/>
</dbReference>
<dbReference type="EMBL" id="FOTS01000003">
    <property type="protein sequence ID" value="SFL38766.1"/>
    <property type="molecule type" value="Genomic_DNA"/>
</dbReference>
<dbReference type="PANTHER" id="PTHR11449">
    <property type="entry name" value="RIBOSOMAL PROTEIN L30"/>
    <property type="match status" value="1"/>
</dbReference>
<feature type="domain" description="Ribosomal protein eL8/eL30/eS12/Gadd45" evidence="3">
    <location>
        <begin position="6"/>
        <end position="94"/>
    </location>
</feature>
<protein>
    <submittedName>
        <fullName evidence="4">Ribosomal protein L7Ae</fullName>
    </submittedName>
</protein>
<dbReference type="InterPro" id="IPR029064">
    <property type="entry name" value="Ribosomal_eL30-like_sf"/>
</dbReference>
<accession>A0A1I4HBD5</accession>
<dbReference type="InterPro" id="IPR039109">
    <property type="entry name" value="Ribosomal_eL30-like"/>
</dbReference>
<keyword evidence="5" id="KW-1185">Reference proteome</keyword>
<dbReference type="SUPFAM" id="SSF55315">
    <property type="entry name" value="L30e-like"/>
    <property type="match status" value="1"/>
</dbReference>
<dbReference type="GO" id="GO:0005840">
    <property type="term" value="C:ribosome"/>
    <property type="evidence" value="ECO:0007669"/>
    <property type="project" value="UniProtKB-KW"/>
</dbReference>
<reference evidence="5" key="1">
    <citation type="submission" date="2016-10" db="EMBL/GenBank/DDBJ databases">
        <authorList>
            <person name="Varghese N."/>
            <person name="Submissions S."/>
        </authorList>
    </citation>
    <scope>NUCLEOTIDE SEQUENCE [LARGE SCALE GENOMIC DNA]</scope>
    <source>
        <strain evidence="5">DSM 13327</strain>
    </source>
</reference>
<evidence type="ECO:0000256" key="2">
    <source>
        <dbReference type="ARBA" id="ARBA00023274"/>
    </source>
</evidence>
<dbReference type="RefSeq" id="WP_090932478.1">
    <property type="nucleotide sequence ID" value="NZ_FOTS01000003.1"/>
</dbReference>
<dbReference type="Proteomes" id="UP000199520">
    <property type="component" value="Unassembled WGS sequence"/>
</dbReference>
<dbReference type="Pfam" id="PF01248">
    <property type="entry name" value="Ribosomal_L7Ae"/>
    <property type="match status" value="1"/>
</dbReference>
<dbReference type="AlphaFoldDB" id="A0A1I4HBD5"/>
<dbReference type="OrthoDB" id="9794863at2"/>
<dbReference type="Gene3D" id="3.30.1330.30">
    <property type="match status" value="1"/>
</dbReference>
<evidence type="ECO:0000256" key="1">
    <source>
        <dbReference type="ARBA" id="ARBA00022980"/>
    </source>
</evidence>
<dbReference type="InterPro" id="IPR004038">
    <property type="entry name" value="Ribosomal_eL8/eL30/eS12/Gad45"/>
</dbReference>
<keyword evidence="1 4" id="KW-0689">Ribosomal protein</keyword>
<name>A0A1I4HBD5_9FIRM</name>
<proteinExistence type="predicted"/>
<evidence type="ECO:0000313" key="4">
    <source>
        <dbReference type="EMBL" id="SFL38766.1"/>
    </source>
</evidence>
<evidence type="ECO:0000259" key="3">
    <source>
        <dbReference type="Pfam" id="PF01248"/>
    </source>
</evidence>
<dbReference type="STRING" id="1123291.SAMN04490355_100356"/>
<evidence type="ECO:0000313" key="5">
    <source>
        <dbReference type="Proteomes" id="UP000199520"/>
    </source>
</evidence>
<sequence length="102" mass="11120">MIKEEKIISLLGLAQKAGKISSGELSVEKAIKSGKAKLIIIAIDCSNATKKSYNDMAVYYKVDLYEIFSKEQLGQCIGKVYRAALAITDDGFTNAVKKLLNS</sequence>
<dbReference type="GO" id="GO:1990904">
    <property type="term" value="C:ribonucleoprotein complex"/>
    <property type="evidence" value="ECO:0007669"/>
    <property type="project" value="UniProtKB-KW"/>
</dbReference>
<keyword evidence="2" id="KW-0687">Ribonucleoprotein</keyword>
<organism evidence="4 5">
    <name type="scientific">Pelosinus propionicus DSM 13327</name>
    <dbReference type="NCBI Taxonomy" id="1123291"/>
    <lineage>
        <taxon>Bacteria</taxon>
        <taxon>Bacillati</taxon>
        <taxon>Bacillota</taxon>
        <taxon>Negativicutes</taxon>
        <taxon>Selenomonadales</taxon>
        <taxon>Sporomusaceae</taxon>
        <taxon>Pelosinus</taxon>
    </lineage>
</organism>
<gene>
    <name evidence="4" type="ORF">SAMN04490355_100356</name>
</gene>